<dbReference type="PANTHER" id="PTHR44542:SF14">
    <property type="entry name" value="PROTEIN HIGH ARSENIC CONTENT 1, MITOCHONDRIAL-RELATED"/>
    <property type="match status" value="1"/>
</dbReference>
<dbReference type="OMA" id="DSCGIHA"/>
<dbReference type="Proteomes" id="UP000002009">
    <property type="component" value="Chromosome 4"/>
</dbReference>
<name>C1E3R2_MICCC</name>
<organism evidence="2 3">
    <name type="scientific">Micromonas commoda (strain RCC299 / NOUM17 / CCMP2709)</name>
    <name type="common">Picoplanktonic green alga</name>
    <dbReference type="NCBI Taxonomy" id="296587"/>
    <lineage>
        <taxon>Eukaryota</taxon>
        <taxon>Viridiplantae</taxon>
        <taxon>Chlorophyta</taxon>
        <taxon>Mamiellophyceae</taxon>
        <taxon>Mamiellales</taxon>
        <taxon>Mamiellaceae</taxon>
        <taxon>Micromonas</taxon>
    </lineage>
</organism>
<evidence type="ECO:0000313" key="3">
    <source>
        <dbReference type="Proteomes" id="UP000002009"/>
    </source>
</evidence>
<dbReference type="GO" id="GO:0003824">
    <property type="term" value="F:catalytic activity"/>
    <property type="evidence" value="ECO:0007669"/>
    <property type="project" value="InterPro"/>
</dbReference>
<dbReference type="STRING" id="296587.C1E3R2"/>
<dbReference type="AlphaFoldDB" id="C1E3R2"/>
<dbReference type="InterPro" id="IPR001763">
    <property type="entry name" value="Rhodanese-like_dom"/>
</dbReference>
<reference evidence="2 3" key="1">
    <citation type="journal article" date="2009" name="Science">
        <title>Green evolution and dynamic adaptations revealed by genomes of the marine picoeukaryotes Micromonas.</title>
        <authorList>
            <person name="Worden A.Z."/>
            <person name="Lee J.H."/>
            <person name="Mock T."/>
            <person name="Rouze P."/>
            <person name="Simmons M.P."/>
            <person name="Aerts A.L."/>
            <person name="Allen A.E."/>
            <person name="Cuvelier M.L."/>
            <person name="Derelle E."/>
            <person name="Everett M.V."/>
            <person name="Foulon E."/>
            <person name="Grimwood J."/>
            <person name="Gundlach H."/>
            <person name="Henrissat B."/>
            <person name="Napoli C."/>
            <person name="McDonald S.M."/>
            <person name="Parker M.S."/>
            <person name="Rombauts S."/>
            <person name="Salamov A."/>
            <person name="Von Dassow P."/>
            <person name="Badger J.H."/>
            <person name="Coutinho P.M."/>
            <person name="Demir E."/>
            <person name="Dubchak I."/>
            <person name="Gentemann C."/>
            <person name="Eikrem W."/>
            <person name="Gready J.E."/>
            <person name="John U."/>
            <person name="Lanier W."/>
            <person name="Lindquist E.A."/>
            <person name="Lucas S."/>
            <person name="Mayer K.F."/>
            <person name="Moreau H."/>
            <person name="Not F."/>
            <person name="Otillar R."/>
            <person name="Panaud O."/>
            <person name="Pangilinan J."/>
            <person name="Paulsen I."/>
            <person name="Piegu B."/>
            <person name="Poliakov A."/>
            <person name="Robbens S."/>
            <person name="Schmutz J."/>
            <person name="Toulza E."/>
            <person name="Wyss T."/>
            <person name="Zelensky A."/>
            <person name="Zhou K."/>
            <person name="Armbrust E.V."/>
            <person name="Bhattacharya D."/>
            <person name="Goodenough U.W."/>
            <person name="Van de Peer Y."/>
            <person name="Grigoriev I.V."/>
        </authorList>
    </citation>
    <scope>NUCLEOTIDE SEQUENCE [LARGE SCALE GENOMIC DNA]</scope>
    <source>
        <strain evidence="3">RCC299 / NOUM17</strain>
    </source>
</reference>
<dbReference type="PANTHER" id="PTHR44542">
    <property type="entry name" value="THIOSULFATE SULFURTRANSFERASE 18"/>
    <property type="match status" value="1"/>
</dbReference>
<gene>
    <name evidence="2" type="ORF">MICPUN_105432</name>
</gene>
<dbReference type="InterPro" id="IPR044684">
    <property type="entry name" value="STR17/STR18/HARC1-like"/>
</dbReference>
<dbReference type="OrthoDB" id="566238at2759"/>
<dbReference type="SUPFAM" id="SSF52821">
    <property type="entry name" value="Rhodanese/Cell cycle control phosphatase"/>
    <property type="match status" value="1"/>
</dbReference>
<sequence>MATIASANVAPQRAALRATKAIAPSRAAFVAKPQRAKRGINVQARAALYFADDVEYIQQIGAEYPDKGIANWEEARCLFSDHGYHVLDIRCDDELDVIGNFPRDQSAATEHRGTNWFHHIPIINAQYRYDSEAGKKLMKNQEPNRAFLDQVQSKFPDKNTRIIISCSDGRNRAIQALEALDEAGYVNIVGLRGGYNMWNRTWDAKLRRRNLPGGFQEEWQHGADGCGVHATGASFQNQDAFQYADWKDETDWIDWR</sequence>
<dbReference type="PROSITE" id="PS50206">
    <property type="entry name" value="RHODANESE_3"/>
    <property type="match status" value="1"/>
</dbReference>
<dbReference type="FunCoup" id="C1E3R2">
    <property type="interactions" value="571"/>
</dbReference>
<dbReference type="InParanoid" id="C1E3R2"/>
<dbReference type="GeneID" id="8243009"/>
<dbReference type="Gene3D" id="3.40.250.10">
    <property type="entry name" value="Rhodanese-like domain"/>
    <property type="match status" value="1"/>
</dbReference>
<dbReference type="Pfam" id="PF00581">
    <property type="entry name" value="Rhodanese"/>
    <property type="match status" value="1"/>
</dbReference>
<accession>C1E3R2</accession>
<proteinExistence type="predicted"/>
<dbReference type="EMBL" id="CP001325">
    <property type="protein sequence ID" value="ACO62596.1"/>
    <property type="molecule type" value="Genomic_DNA"/>
</dbReference>
<feature type="domain" description="Rhodanese" evidence="1">
    <location>
        <begin position="139"/>
        <end position="207"/>
    </location>
</feature>
<evidence type="ECO:0000313" key="2">
    <source>
        <dbReference type="EMBL" id="ACO62596.1"/>
    </source>
</evidence>
<dbReference type="CDD" id="cd00158">
    <property type="entry name" value="RHOD"/>
    <property type="match status" value="1"/>
</dbReference>
<dbReference type="KEGG" id="mis:MICPUN_105432"/>
<dbReference type="eggNOG" id="ENOG502S45J">
    <property type="taxonomic scope" value="Eukaryota"/>
</dbReference>
<keyword evidence="3" id="KW-1185">Reference proteome</keyword>
<dbReference type="RefSeq" id="XP_002501338.1">
    <property type="nucleotide sequence ID" value="XM_002501292.1"/>
</dbReference>
<protein>
    <recommendedName>
        <fullName evidence="1">Rhodanese domain-containing protein</fullName>
    </recommendedName>
</protein>
<dbReference type="InterPro" id="IPR036873">
    <property type="entry name" value="Rhodanese-like_dom_sf"/>
</dbReference>
<evidence type="ECO:0000259" key="1">
    <source>
        <dbReference type="PROSITE" id="PS50206"/>
    </source>
</evidence>